<dbReference type="InterPro" id="IPR038750">
    <property type="entry name" value="YczE/YyaS-like"/>
</dbReference>
<dbReference type="AlphaFoldDB" id="A0A0R1EWC8"/>
<feature type="transmembrane region" description="Helical" evidence="1">
    <location>
        <begin position="106"/>
        <end position="127"/>
    </location>
</feature>
<name>A0A0R1EWC8_LACZE</name>
<feature type="transmembrane region" description="Helical" evidence="1">
    <location>
        <begin position="133"/>
        <end position="154"/>
    </location>
</feature>
<dbReference type="Pfam" id="PF19700">
    <property type="entry name" value="DUF6198"/>
    <property type="match status" value="1"/>
</dbReference>
<feature type="transmembrane region" description="Helical" evidence="1">
    <location>
        <begin position="206"/>
        <end position="226"/>
    </location>
</feature>
<keyword evidence="1" id="KW-0812">Transmembrane</keyword>
<evidence type="ECO:0000256" key="1">
    <source>
        <dbReference type="SAM" id="Phobius"/>
    </source>
</evidence>
<dbReference type="eggNOG" id="COG2364">
    <property type="taxonomic scope" value="Bacteria"/>
</dbReference>
<dbReference type="EMBL" id="AZCT01000002">
    <property type="protein sequence ID" value="KRK13262.1"/>
    <property type="molecule type" value="Genomic_DNA"/>
</dbReference>
<organism evidence="2 3">
    <name type="scientific">Lacticaseibacillus zeae DSM 20178 = KCTC 3804</name>
    <dbReference type="NCBI Taxonomy" id="1423816"/>
    <lineage>
        <taxon>Bacteria</taxon>
        <taxon>Bacillati</taxon>
        <taxon>Bacillota</taxon>
        <taxon>Bacilli</taxon>
        <taxon>Lactobacillales</taxon>
        <taxon>Lactobacillaceae</taxon>
        <taxon>Lacticaseibacillus</taxon>
    </lineage>
</organism>
<evidence type="ECO:0008006" key="4">
    <source>
        <dbReference type="Google" id="ProtNLM"/>
    </source>
</evidence>
<comment type="caution">
    <text evidence="2">The sequence shown here is derived from an EMBL/GenBank/DDBJ whole genome shotgun (WGS) entry which is preliminary data.</text>
</comment>
<accession>A0A0R1EWC8</accession>
<gene>
    <name evidence="2" type="ORF">FD51_GL001464</name>
</gene>
<dbReference type="PATRIC" id="fig|1423816.3.peg.1528"/>
<proteinExistence type="predicted"/>
<evidence type="ECO:0000313" key="3">
    <source>
        <dbReference type="Proteomes" id="UP000051984"/>
    </source>
</evidence>
<sequence length="246" mass="27388">MRLGVYNGREDVSEKTMEQKEGQLIKNTKTERWIGLVVGLVLNAAGNGLCIVGAMGSGLWTAAAINLNDWQGWNIGAVLFTFGVLNALTNLILIHHWDWPRLIGEIIYTLFFSYFVNVFTWVFTWLGLGSWSVLARIFVSCFGVFCFCVAISLYQRANIIMHPNDDTTNILRFLYFKGNATASQIADFIPPIIVAIVAWIATGKLLGINVATVFSFLGNGVIIAWADEHVWPQLKHDFKVTPDGQA</sequence>
<protein>
    <recommendedName>
        <fullName evidence="4">Sugar specific permease</fullName>
    </recommendedName>
</protein>
<dbReference type="Proteomes" id="UP000051984">
    <property type="component" value="Unassembled WGS sequence"/>
</dbReference>
<evidence type="ECO:0000313" key="2">
    <source>
        <dbReference type="EMBL" id="KRK13262.1"/>
    </source>
</evidence>
<keyword evidence="1" id="KW-0472">Membrane</keyword>
<feature type="transmembrane region" description="Helical" evidence="1">
    <location>
        <begin position="75"/>
        <end position="94"/>
    </location>
</feature>
<reference evidence="2 3" key="1">
    <citation type="journal article" date="2015" name="Genome Announc.">
        <title>Expanding the biotechnology potential of lactobacilli through comparative genomics of 213 strains and associated genera.</title>
        <authorList>
            <person name="Sun Z."/>
            <person name="Harris H.M."/>
            <person name="McCann A."/>
            <person name="Guo C."/>
            <person name="Argimon S."/>
            <person name="Zhang W."/>
            <person name="Yang X."/>
            <person name="Jeffery I.B."/>
            <person name="Cooney J.C."/>
            <person name="Kagawa T.F."/>
            <person name="Liu W."/>
            <person name="Song Y."/>
            <person name="Salvetti E."/>
            <person name="Wrobel A."/>
            <person name="Rasinkangas P."/>
            <person name="Parkhill J."/>
            <person name="Rea M.C."/>
            <person name="O'Sullivan O."/>
            <person name="Ritari J."/>
            <person name="Douillard F.P."/>
            <person name="Paul Ross R."/>
            <person name="Yang R."/>
            <person name="Briner A.E."/>
            <person name="Felis G.E."/>
            <person name="de Vos W.M."/>
            <person name="Barrangou R."/>
            <person name="Klaenhammer T.R."/>
            <person name="Caufield P.W."/>
            <person name="Cui Y."/>
            <person name="Zhang H."/>
            <person name="O'Toole P.W."/>
        </authorList>
    </citation>
    <scope>NUCLEOTIDE SEQUENCE [LARGE SCALE GENOMIC DNA]</scope>
    <source>
        <strain evidence="2 3">DSM 20178</strain>
    </source>
</reference>
<keyword evidence="1" id="KW-1133">Transmembrane helix</keyword>
<feature type="transmembrane region" description="Helical" evidence="1">
    <location>
        <begin position="33"/>
        <end position="55"/>
    </location>
</feature>